<protein>
    <submittedName>
        <fullName evidence="2">Uncharacterized protein</fullName>
    </submittedName>
</protein>
<dbReference type="EMBL" id="LN731111">
    <property type="protein sequence ID" value="CEP14264.1"/>
    <property type="molecule type" value="Genomic_DNA"/>
</dbReference>
<dbReference type="AlphaFoldDB" id="A0A0B7N9Y8"/>
<evidence type="ECO:0000313" key="2">
    <source>
        <dbReference type="EMBL" id="CEP14264.1"/>
    </source>
</evidence>
<feature type="region of interest" description="Disordered" evidence="1">
    <location>
        <begin position="18"/>
        <end position="40"/>
    </location>
</feature>
<organism evidence="2 3">
    <name type="scientific">Parasitella parasitica</name>
    <dbReference type="NCBI Taxonomy" id="35722"/>
    <lineage>
        <taxon>Eukaryota</taxon>
        <taxon>Fungi</taxon>
        <taxon>Fungi incertae sedis</taxon>
        <taxon>Mucoromycota</taxon>
        <taxon>Mucoromycotina</taxon>
        <taxon>Mucoromycetes</taxon>
        <taxon>Mucorales</taxon>
        <taxon>Mucorineae</taxon>
        <taxon>Mucoraceae</taxon>
        <taxon>Parasitella</taxon>
    </lineage>
</organism>
<dbReference type="Proteomes" id="UP000054107">
    <property type="component" value="Unassembled WGS sequence"/>
</dbReference>
<keyword evidence="3" id="KW-1185">Reference proteome</keyword>
<sequence length="111" mass="11943">MLQVCPQYETLHHILSDRNTDVANPGNSEGSTMTLVPPSSNDAASGVLTLINCETPSRYAHADSVHSSPSSKAVTQQASLTRTMSIKKSGKKRLIDEVLFGEAQKKASLMK</sequence>
<evidence type="ECO:0000256" key="1">
    <source>
        <dbReference type="SAM" id="MobiDB-lite"/>
    </source>
</evidence>
<feature type="compositionally biased region" description="Polar residues" evidence="1">
    <location>
        <begin position="21"/>
        <end position="40"/>
    </location>
</feature>
<gene>
    <name evidence="2" type="primary">PARPA_08433.1 scaffold 33036</name>
</gene>
<reference evidence="2 3" key="1">
    <citation type="submission" date="2014-09" db="EMBL/GenBank/DDBJ databases">
        <authorList>
            <person name="Ellenberger Sabrina"/>
        </authorList>
    </citation>
    <scope>NUCLEOTIDE SEQUENCE [LARGE SCALE GENOMIC DNA]</scope>
    <source>
        <strain evidence="2 3">CBS 412.66</strain>
    </source>
</reference>
<name>A0A0B7N9Y8_9FUNG</name>
<proteinExistence type="predicted"/>
<evidence type="ECO:0000313" key="3">
    <source>
        <dbReference type="Proteomes" id="UP000054107"/>
    </source>
</evidence>
<accession>A0A0B7N9Y8</accession>